<reference evidence="2" key="1">
    <citation type="submission" date="2022-11" db="EMBL/GenBank/DDBJ databases">
        <authorList>
            <person name="Hyden B.L."/>
            <person name="Feng K."/>
            <person name="Yates T."/>
            <person name="Jawdy S."/>
            <person name="Smart L.B."/>
            <person name="Muchero W."/>
        </authorList>
    </citation>
    <scope>NUCLEOTIDE SEQUENCE</scope>
    <source>
        <tissue evidence="2">Shoot tip</tissue>
    </source>
</reference>
<evidence type="ECO:0000313" key="3">
    <source>
        <dbReference type="Proteomes" id="UP001151752"/>
    </source>
</evidence>
<evidence type="ECO:0000313" key="2">
    <source>
        <dbReference type="EMBL" id="KAJ6733757.1"/>
    </source>
</evidence>
<dbReference type="AlphaFoldDB" id="A0A9Q0UPF8"/>
<organism evidence="2 3">
    <name type="scientific">Salix koriyanagi</name>
    <dbReference type="NCBI Taxonomy" id="2511006"/>
    <lineage>
        <taxon>Eukaryota</taxon>
        <taxon>Viridiplantae</taxon>
        <taxon>Streptophyta</taxon>
        <taxon>Embryophyta</taxon>
        <taxon>Tracheophyta</taxon>
        <taxon>Spermatophyta</taxon>
        <taxon>Magnoliopsida</taxon>
        <taxon>eudicotyledons</taxon>
        <taxon>Gunneridae</taxon>
        <taxon>Pentapetalae</taxon>
        <taxon>rosids</taxon>
        <taxon>fabids</taxon>
        <taxon>Malpighiales</taxon>
        <taxon>Salicaceae</taxon>
        <taxon>Saliceae</taxon>
        <taxon>Salix</taxon>
    </lineage>
</organism>
<reference evidence="2" key="2">
    <citation type="journal article" date="2023" name="Int. J. Mol. Sci.">
        <title>De Novo Assembly and Annotation of 11 Diverse Shrub Willow (Salix) Genomes Reveals Novel Gene Organization in Sex-Linked Regions.</title>
        <authorList>
            <person name="Hyden B."/>
            <person name="Feng K."/>
            <person name="Yates T.B."/>
            <person name="Jawdy S."/>
            <person name="Cereghino C."/>
            <person name="Smart L.B."/>
            <person name="Muchero W."/>
        </authorList>
    </citation>
    <scope>NUCLEOTIDE SEQUENCE</scope>
    <source>
        <tissue evidence="2">Shoot tip</tissue>
    </source>
</reference>
<proteinExistence type="predicted"/>
<evidence type="ECO:0000256" key="1">
    <source>
        <dbReference type="SAM" id="MobiDB-lite"/>
    </source>
</evidence>
<dbReference type="EMBL" id="JAPFFM010000011">
    <property type="protein sequence ID" value="KAJ6733757.1"/>
    <property type="molecule type" value="Genomic_DNA"/>
</dbReference>
<comment type="caution">
    <text evidence="2">The sequence shown here is derived from an EMBL/GenBank/DDBJ whole genome shotgun (WGS) entry which is preliminary data.</text>
</comment>
<accession>A0A9Q0UPF8</accession>
<dbReference type="Proteomes" id="UP001151752">
    <property type="component" value="Chromosome 7"/>
</dbReference>
<name>A0A9Q0UPF8_9ROSI</name>
<gene>
    <name evidence="2" type="ORF">OIU74_005528</name>
</gene>
<keyword evidence="3" id="KW-1185">Reference proteome</keyword>
<feature type="region of interest" description="Disordered" evidence="1">
    <location>
        <begin position="1"/>
        <end position="32"/>
    </location>
</feature>
<sequence>MPTLPQPPFPTLPATQPPLPKPTLPPLPTVPAAPKVTLPPLPSLPTMPTAPQGYLASISEPALNPYNSNPFCNSIDSLLLPTTSYIEALSFFTMFLGVKACMYHY</sequence>
<protein>
    <submittedName>
        <fullName evidence="2">Uncharacterized protein</fullName>
    </submittedName>
</protein>